<dbReference type="CDD" id="cd18793">
    <property type="entry name" value="SF2_C_SNF"/>
    <property type="match status" value="1"/>
</dbReference>
<dbReference type="Pfam" id="PF00271">
    <property type="entry name" value="Helicase_C"/>
    <property type="match status" value="1"/>
</dbReference>
<dbReference type="GO" id="GO:0005524">
    <property type="term" value="F:ATP binding"/>
    <property type="evidence" value="ECO:0007669"/>
    <property type="project" value="InterPro"/>
</dbReference>
<dbReference type="Gene3D" id="3.40.50.10810">
    <property type="entry name" value="Tandem AAA-ATPase domain"/>
    <property type="match status" value="1"/>
</dbReference>
<dbReference type="SUPFAM" id="SSF52540">
    <property type="entry name" value="P-loop containing nucleoside triphosphate hydrolases"/>
    <property type="match status" value="2"/>
</dbReference>
<organism evidence="5 6">
    <name type="scientific">Sphingobium cupriresistens</name>
    <dbReference type="NCBI Taxonomy" id="1132417"/>
    <lineage>
        <taxon>Bacteria</taxon>
        <taxon>Pseudomonadati</taxon>
        <taxon>Pseudomonadota</taxon>
        <taxon>Alphaproteobacteria</taxon>
        <taxon>Sphingomonadales</taxon>
        <taxon>Sphingomonadaceae</taxon>
        <taxon>Sphingobium</taxon>
    </lineage>
</organism>
<comment type="caution">
    <text evidence="5">The sequence shown here is derived from an EMBL/GenBank/DDBJ whole genome shotgun (WGS) entry which is preliminary data.</text>
</comment>
<dbReference type="InterPro" id="IPR049730">
    <property type="entry name" value="SNF2/RAD54-like_C"/>
</dbReference>
<feature type="domain" description="Helicase C-terminal" evidence="4">
    <location>
        <begin position="809"/>
        <end position="961"/>
    </location>
</feature>
<dbReference type="Proteomes" id="UP000291572">
    <property type="component" value="Unassembled WGS sequence"/>
</dbReference>
<dbReference type="PROSITE" id="PS51194">
    <property type="entry name" value="HELICASE_CTER"/>
    <property type="match status" value="1"/>
</dbReference>
<dbReference type="InterPro" id="IPR001650">
    <property type="entry name" value="Helicase_C-like"/>
</dbReference>
<keyword evidence="1" id="KW-0378">Hydrolase</keyword>
<dbReference type="InterPro" id="IPR027417">
    <property type="entry name" value="P-loop_NTPase"/>
</dbReference>
<dbReference type="SMART" id="SM00487">
    <property type="entry name" value="DEXDc"/>
    <property type="match status" value="1"/>
</dbReference>
<gene>
    <name evidence="5" type="ORF">EWH12_20575</name>
</gene>
<dbReference type="OrthoDB" id="9814088at2"/>
<dbReference type="Pfam" id="PF00176">
    <property type="entry name" value="SNF2-rel_dom"/>
    <property type="match status" value="1"/>
</dbReference>
<dbReference type="PANTHER" id="PTHR10799">
    <property type="entry name" value="SNF2/RAD54 HELICASE FAMILY"/>
    <property type="match status" value="1"/>
</dbReference>
<keyword evidence="5" id="KW-0547">Nucleotide-binding</keyword>
<dbReference type="Gene3D" id="3.40.50.300">
    <property type="entry name" value="P-loop containing nucleotide triphosphate hydrolases"/>
    <property type="match status" value="1"/>
</dbReference>
<name>A0A8G1ZCT3_9SPHN</name>
<dbReference type="InterPro" id="IPR038718">
    <property type="entry name" value="SNF2-like_sf"/>
</dbReference>
<keyword evidence="5" id="KW-0067">ATP-binding</keyword>
<evidence type="ECO:0000259" key="4">
    <source>
        <dbReference type="PROSITE" id="PS51194"/>
    </source>
</evidence>
<dbReference type="SMART" id="SM00490">
    <property type="entry name" value="HELICc"/>
    <property type="match status" value="1"/>
</dbReference>
<sequence>MVSGPDVRFEARHEDGRERIELIRVEGGRFFGKGTRSLIPVDDWIIQAPTAARPAVARLLQAIGDGNNAPDGSAQAEASDNAVCLHPGLVAQLTEGEATSLGLPPVARLALNLQSIGVAHQDGFRIETRWTRPNGLPAAVKQSGARAHFEAKEWRIAEPIWTTLQLVERLNAATGESERQAALAALRQAIGDEDRSLIKPDGFIERLRLSYAAGFSLDLKPSAQGFDFDPVLFSKERMRETEDGAILDEAADGLLPPVLQQLFARRFRQGDGTRRAYLLDGGSILFLDPLLQRALRVVRDAQGGTAEQRRQFARSPQRRLAEALSAEGADVAEIGTLFVETQQFSERVSGIDIWRKPVLPWIKPKPNSWLPEAFGLRIGDPPDDQMVEIKPEEIAPAVEAVENALREERSTFTIGEAEIPATEQTRTALNDLAAIVEAAHDDAANEGQPPPVATQRYFLQVRDNLEDVAYAPLAKAPAAPAAAPPALPQALVTTPKPHQVDGFNWLVACWRAGMPGALLADDMGLGKTFQALAFLAWLRTEQPSPKPVLIVAPTGLLANWKREIEQHLAPGALGPVVSAYGAGLNRSREEIGRDIELGRAAIDGDAWSQAGVVLTTFETMRDYHLSFARQPFAAIIYDEAQKLKNPASQMTRAGKTLNARFQLAMTGTPVENRLQDLWSVFDVIHPGLLGSSKAFESSYPASDPDKLRELNVVLTEASDTRPALLLRRMKDDCLPGLPAKHIHPLPLAMPRPQAEAYERVIQRAMAARGTGKRGHMLEILHMLRGVSLHPYAPEDATGSYFEESARLQSTFEMLDAIKVKGEKALIFCESLAMQALLAAEIRRRYDLGHDVLRIHGGVTGDARQAAVEQFQRRPSGFDVMILSPKAGGVGLTLTAANHVIHLSRWWNPAVEDQATDRVFRIGQARDVHVYLPQSLHPDPAIGPTSFDLKLDALMTRKRELSRGLLIPGEDEADTSTLFEDVLGGQDETGPAADLPPSPDAEAQADEPPQPPTATPVADTVPPRRPTLSVALPERSAPAPLAAPSRYVFEPSKPRDFAIFLAPIAGDHVIELLVKDPYACARSHNRQHLIEFMKRLAGAARRIDAVTCHSLDADSVDNRQETDADQRNDLERRWQASFAGGPSLRHVQISKRINRNFHAREVTARLASGRVILWDLDNGIDGVMRSDRRCVVACFPQ</sequence>
<dbReference type="PROSITE" id="PS51192">
    <property type="entry name" value="HELICASE_ATP_BIND_1"/>
    <property type="match status" value="1"/>
</dbReference>
<dbReference type="InterPro" id="IPR000330">
    <property type="entry name" value="SNF2_N"/>
</dbReference>
<proteinExistence type="predicted"/>
<protein>
    <submittedName>
        <fullName evidence="5">DEAD/DEAH box helicase</fullName>
    </submittedName>
</protein>
<dbReference type="GO" id="GO:0016787">
    <property type="term" value="F:hydrolase activity"/>
    <property type="evidence" value="ECO:0007669"/>
    <property type="project" value="UniProtKB-KW"/>
</dbReference>
<evidence type="ECO:0000313" key="6">
    <source>
        <dbReference type="Proteomes" id="UP000291572"/>
    </source>
</evidence>
<evidence type="ECO:0000259" key="3">
    <source>
        <dbReference type="PROSITE" id="PS51192"/>
    </source>
</evidence>
<feature type="domain" description="Helicase ATP-binding" evidence="3">
    <location>
        <begin position="508"/>
        <end position="687"/>
    </location>
</feature>
<evidence type="ECO:0000313" key="5">
    <source>
        <dbReference type="EMBL" id="RYM06103.1"/>
    </source>
</evidence>
<evidence type="ECO:0000256" key="1">
    <source>
        <dbReference type="ARBA" id="ARBA00022801"/>
    </source>
</evidence>
<dbReference type="AlphaFoldDB" id="A0A8G1ZCT3"/>
<keyword evidence="5" id="KW-0347">Helicase</keyword>
<dbReference type="GO" id="GO:0004386">
    <property type="term" value="F:helicase activity"/>
    <property type="evidence" value="ECO:0007669"/>
    <property type="project" value="UniProtKB-KW"/>
</dbReference>
<accession>A0A8G1ZCT3</accession>
<reference evidence="5 6" key="1">
    <citation type="submission" date="2019-02" db="EMBL/GenBank/DDBJ databases">
        <authorList>
            <person name="Feng G."/>
        </authorList>
    </citation>
    <scope>NUCLEOTIDE SEQUENCE [LARGE SCALE GENOMIC DNA]</scope>
    <source>
        <strain evidence="5 6">CCTCC AB 2011146</strain>
    </source>
</reference>
<dbReference type="RefSeq" id="WP_129927678.1">
    <property type="nucleotide sequence ID" value="NZ_SEOO01000065.1"/>
</dbReference>
<dbReference type="InterPro" id="IPR014001">
    <property type="entry name" value="Helicase_ATP-bd"/>
</dbReference>
<dbReference type="EMBL" id="SEOO01000065">
    <property type="protein sequence ID" value="RYM06103.1"/>
    <property type="molecule type" value="Genomic_DNA"/>
</dbReference>
<evidence type="ECO:0000256" key="2">
    <source>
        <dbReference type="SAM" id="MobiDB-lite"/>
    </source>
</evidence>
<feature type="region of interest" description="Disordered" evidence="2">
    <location>
        <begin position="981"/>
        <end position="1035"/>
    </location>
</feature>